<feature type="region of interest" description="Disordered" evidence="1">
    <location>
        <begin position="1"/>
        <end position="39"/>
    </location>
</feature>
<sequence>GHPPPNGRAACRVDRIPSPPNVRCDRQSQTLSAYSRRTI</sequence>
<feature type="non-terminal residue" evidence="2">
    <location>
        <position position="1"/>
    </location>
</feature>
<feature type="compositionally biased region" description="Polar residues" evidence="1">
    <location>
        <begin position="27"/>
        <end position="39"/>
    </location>
</feature>
<feature type="non-terminal residue" evidence="2">
    <location>
        <position position="39"/>
    </location>
</feature>
<protein>
    <submittedName>
        <fullName evidence="2">Uncharacterized protein</fullName>
    </submittedName>
</protein>
<accession>A0A6J4TWE9</accession>
<evidence type="ECO:0000256" key="1">
    <source>
        <dbReference type="SAM" id="MobiDB-lite"/>
    </source>
</evidence>
<dbReference type="AlphaFoldDB" id="A0A6J4TWE9"/>
<dbReference type="EMBL" id="CADCWG010000010">
    <property type="protein sequence ID" value="CAA9534203.1"/>
    <property type="molecule type" value="Genomic_DNA"/>
</dbReference>
<reference evidence="2" key="1">
    <citation type="submission" date="2020-02" db="EMBL/GenBank/DDBJ databases">
        <authorList>
            <person name="Meier V. D."/>
        </authorList>
    </citation>
    <scope>NUCLEOTIDE SEQUENCE</scope>
    <source>
        <strain evidence="2">AVDCRST_MAG49</strain>
    </source>
</reference>
<gene>
    <name evidence="2" type="ORF">AVDCRST_MAG49-133</name>
</gene>
<name>A0A6J4TWE9_9BACT</name>
<proteinExistence type="predicted"/>
<organism evidence="2">
    <name type="scientific">uncultured Thermomicrobiales bacterium</name>
    <dbReference type="NCBI Taxonomy" id="1645740"/>
    <lineage>
        <taxon>Bacteria</taxon>
        <taxon>Pseudomonadati</taxon>
        <taxon>Thermomicrobiota</taxon>
        <taxon>Thermomicrobia</taxon>
        <taxon>Thermomicrobiales</taxon>
        <taxon>environmental samples</taxon>
    </lineage>
</organism>
<evidence type="ECO:0000313" key="2">
    <source>
        <dbReference type="EMBL" id="CAA9534203.1"/>
    </source>
</evidence>